<name>A0A8E2AMU7_9APHY</name>
<dbReference type="InterPro" id="IPR011576">
    <property type="entry name" value="Pyridox_Oxase_N"/>
</dbReference>
<dbReference type="Pfam" id="PF01243">
    <property type="entry name" value="PNPOx_N"/>
    <property type="match status" value="1"/>
</dbReference>
<dbReference type="OrthoDB" id="539398at2759"/>
<dbReference type="EMBL" id="KV722642">
    <property type="protein sequence ID" value="OCH84719.1"/>
    <property type="molecule type" value="Genomic_DNA"/>
</dbReference>
<sequence>MGKFYDAIPQDLAEWIMKQEMFWVATAPLSAEGHVNLSPKGLRGSFHIVNENRVWYQDLTGSGSETVAHLRENGRITILFNGFVGQARICRLFGRGRVYEFGTPDYDELIPVSSRMPGSRAAVVIDVHKVGTSCGWSVPRYDFVGHRRVLVNWCNGLELKEQRFASAPDETKPAVHPGTSGAPNALKAYWAKENTRSIDGLPGFSTAHLAPTVPVSGVSVDTICVKADPERRQESGNAEVEGVASSHLVRRSREEVRLMLAFLLGVVVTATYARTLGAC</sequence>
<dbReference type="PANTHER" id="PTHR39336:SF3">
    <property type="entry name" value="PYRIDOXAMINE PHOSPHATE OXIDASE"/>
    <property type="match status" value="1"/>
</dbReference>
<dbReference type="InterPro" id="IPR012349">
    <property type="entry name" value="Split_barrel_FMN-bd"/>
</dbReference>
<proteinExistence type="predicted"/>
<reference evidence="2 3" key="1">
    <citation type="submission" date="2016-07" db="EMBL/GenBank/DDBJ databases">
        <title>Draft genome of the white-rot fungus Obba rivulosa 3A-2.</title>
        <authorList>
            <consortium name="DOE Joint Genome Institute"/>
            <person name="Miettinen O."/>
            <person name="Riley R."/>
            <person name="Acob R."/>
            <person name="Barry K."/>
            <person name="Cullen D."/>
            <person name="De Vries R."/>
            <person name="Hainaut M."/>
            <person name="Hatakka A."/>
            <person name="Henrissat B."/>
            <person name="Hilden K."/>
            <person name="Kuo R."/>
            <person name="Labutti K."/>
            <person name="Lipzen A."/>
            <person name="Makela M.R."/>
            <person name="Sandor L."/>
            <person name="Spatafora J.W."/>
            <person name="Grigoriev I.V."/>
            <person name="Hibbett D.S."/>
        </authorList>
    </citation>
    <scope>NUCLEOTIDE SEQUENCE [LARGE SCALE GENOMIC DNA]</scope>
    <source>
        <strain evidence="2 3">3A-2</strain>
    </source>
</reference>
<dbReference type="Gene3D" id="2.30.110.10">
    <property type="entry name" value="Electron Transport, Fmn-binding Protein, Chain A"/>
    <property type="match status" value="1"/>
</dbReference>
<dbReference type="SUPFAM" id="SSF50475">
    <property type="entry name" value="FMN-binding split barrel"/>
    <property type="match status" value="1"/>
</dbReference>
<evidence type="ECO:0000259" key="1">
    <source>
        <dbReference type="Pfam" id="PF01243"/>
    </source>
</evidence>
<evidence type="ECO:0000313" key="2">
    <source>
        <dbReference type="EMBL" id="OCH84719.1"/>
    </source>
</evidence>
<dbReference type="Proteomes" id="UP000250043">
    <property type="component" value="Unassembled WGS sequence"/>
</dbReference>
<keyword evidence="3" id="KW-1185">Reference proteome</keyword>
<protein>
    <recommendedName>
        <fullName evidence="1">Pyridoxamine 5'-phosphate oxidase N-terminal domain-containing protein</fullName>
    </recommendedName>
</protein>
<accession>A0A8E2AMU7</accession>
<organism evidence="2 3">
    <name type="scientific">Obba rivulosa</name>
    <dbReference type="NCBI Taxonomy" id="1052685"/>
    <lineage>
        <taxon>Eukaryota</taxon>
        <taxon>Fungi</taxon>
        <taxon>Dikarya</taxon>
        <taxon>Basidiomycota</taxon>
        <taxon>Agaricomycotina</taxon>
        <taxon>Agaricomycetes</taxon>
        <taxon>Polyporales</taxon>
        <taxon>Gelatoporiaceae</taxon>
        <taxon>Obba</taxon>
    </lineage>
</organism>
<gene>
    <name evidence="2" type="ORF">OBBRIDRAFT_798845</name>
</gene>
<feature type="domain" description="Pyridoxamine 5'-phosphate oxidase N-terminal" evidence="1">
    <location>
        <begin position="9"/>
        <end position="133"/>
    </location>
</feature>
<dbReference type="PANTHER" id="PTHR39336">
    <property type="entry name" value="PYRIDOXAMINE PHOSPHATE OXIDASE FAMILY PROTEIN (AFU_ORTHOLOGUE AFUA_6G11440)"/>
    <property type="match status" value="1"/>
</dbReference>
<evidence type="ECO:0000313" key="3">
    <source>
        <dbReference type="Proteomes" id="UP000250043"/>
    </source>
</evidence>
<dbReference type="AlphaFoldDB" id="A0A8E2AMU7"/>